<dbReference type="InterPro" id="IPR003599">
    <property type="entry name" value="Ig_sub"/>
</dbReference>
<dbReference type="SUPFAM" id="SSF48726">
    <property type="entry name" value="Immunoglobulin"/>
    <property type="match status" value="4"/>
</dbReference>
<organism evidence="5 6">
    <name type="scientific">Mytilus edulis</name>
    <name type="common">Blue mussel</name>
    <dbReference type="NCBI Taxonomy" id="6550"/>
    <lineage>
        <taxon>Eukaryota</taxon>
        <taxon>Metazoa</taxon>
        <taxon>Spiralia</taxon>
        <taxon>Lophotrochozoa</taxon>
        <taxon>Mollusca</taxon>
        <taxon>Bivalvia</taxon>
        <taxon>Autobranchia</taxon>
        <taxon>Pteriomorphia</taxon>
        <taxon>Mytilida</taxon>
        <taxon>Mytiloidea</taxon>
        <taxon>Mytilidae</taxon>
        <taxon>Mytilinae</taxon>
        <taxon>Mytilus</taxon>
    </lineage>
</organism>
<evidence type="ECO:0000313" key="6">
    <source>
        <dbReference type="Proteomes" id="UP000683360"/>
    </source>
</evidence>
<dbReference type="AlphaFoldDB" id="A0A8S3RXU7"/>
<dbReference type="GO" id="GO:0007156">
    <property type="term" value="P:homophilic cell adhesion via plasma membrane adhesion molecules"/>
    <property type="evidence" value="ECO:0007669"/>
    <property type="project" value="TreeGrafter"/>
</dbReference>
<name>A0A8S3RXU7_MYTED</name>
<evidence type="ECO:0000256" key="3">
    <source>
        <dbReference type="SAM" id="Phobius"/>
    </source>
</evidence>
<evidence type="ECO:0000313" key="5">
    <source>
        <dbReference type="EMBL" id="CAG2213765.1"/>
    </source>
</evidence>
<dbReference type="Proteomes" id="UP000683360">
    <property type="component" value="Unassembled WGS sequence"/>
</dbReference>
<keyword evidence="6" id="KW-1185">Reference proteome</keyword>
<keyword evidence="3" id="KW-1133">Transmembrane helix</keyword>
<feature type="domain" description="Ig-like" evidence="4">
    <location>
        <begin position="271"/>
        <end position="361"/>
    </location>
</feature>
<dbReference type="OrthoDB" id="6112128at2759"/>
<accession>A0A8S3RXU7</accession>
<gene>
    <name evidence="5" type="ORF">MEDL_27724</name>
</gene>
<dbReference type="GO" id="GO:0050808">
    <property type="term" value="P:synapse organization"/>
    <property type="evidence" value="ECO:0007669"/>
    <property type="project" value="TreeGrafter"/>
</dbReference>
<evidence type="ECO:0000256" key="1">
    <source>
        <dbReference type="ARBA" id="ARBA00022729"/>
    </source>
</evidence>
<dbReference type="PANTHER" id="PTHR45080">
    <property type="entry name" value="CONTACTIN 5"/>
    <property type="match status" value="1"/>
</dbReference>
<dbReference type="EMBL" id="CAJPWZ010001387">
    <property type="protein sequence ID" value="CAG2213765.1"/>
    <property type="molecule type" value="Genomic_DNA"/>
</dbReference>
<sequence>MAINENNDTVIEKNAFMNVHFNLLYINDQNLMCDCDVMWFVYVRHDKPFRTQGGKCSKNNKTLSELVPRDFDCIDNVASIRSCNVSQSVDLSCEYNYLTTNLTRWIHSRSGILIREMNIDFVDKDTNTLHFSFCDHDDSGEYTCMLETDYSLLPSINISVHLIVNGLPVVLNRHTEEKGDDLILSVMFYSIPYDFIIEWLQGPDNLNEDPQYSILVNNMTVKLKQYNVDVTTDGFISNLTIHNFRRRPSDVYSCRISNVYEEVVEQFILGPATLELERRAYCDTSNSIELNCTLQLVGATPVSWIHSIAGETIRSLQGRHVNTSNILTIPFCNSQDTGDYTCRWKTDILGQTIMEKSTTLSVSGPPFFISQFTTVDGGDTVFSVTFFSKPYPNDPRWYFNNEPVALGAKFQQTTSYTIVQIRQHRVLVNVEGFISNLTVHKAAYGLYKCVILNSFGEVKHLFVIKQEHNTFSISTTEATTSSETTENSVTVIIAISSSVLGVVIVVICIIIFIRRISPKTSDKYNSTMPTR</sequence>
<dbReference type="GO" id="GO:0004674">
    <property type="term" value="F:protein serine/threonine kinase activity"/>
    <property type="evidence" value="ECO:0007669"/>
    <property type="project" value="UniProtKB-EC"/>
</dbReference>
<proteinExistence type="predicted"/>
<dbReference type="SMART" id="SM00409">
    <property type="entry name" value="IG"/>
    <property type="match status" value="3"/>
</dbReference>
<protein>
    <submittedName>
        <fullName evidence="5">TTN</fullName>
        <ecNumber evidence="5">2.7.11.1</ecNumber>
    </submittedName>
</protein>
<keyword evidence="5" id="KW-0808">Transferase</keyword>
<feature type="domain" description="Ig-like" evidence="4">
    <location>
        <begin position="154"/>
        <end position="265"/>
    </location>
</feature>
<dbReference type="GO" id="GO:0030424">
    <property type="term" value="C:axon"/>
    <property type="evidence" value="ECO:0007669"/>
    <property type="project" value="TreeGrafter"/>
</dbReference>
<dbReference type="InterPro" id="IPR050958">
    <property type="entry name" value="Cell_Adh-Cytoskel_Orgn"/>
</dbReference>
<dbReference type="EC" id="2.7.11.1" evidence="5"/>
<keyword evidence="1" id="KW-0732">Signal</keyword>
<dbReference type="PROSITE" id="PS50835">
    <property type="entry name" value="IG_LIKE"/>
    <property type="match status" value="2"/>
</dbReference>
<dbReference type="Gene3D" id="2.60.40.10">
    <property type="entry name" value="Immunoglobulins"/>
    <property type="match status" value="4"/>
</dbReference>
<reference evidence="5" key="1">
    <citation type="submission" date="2021-03" db="EMBL/GenBank/DDBJ databases">
        <authorList>
            <person name="Bekaert M."/>
        </authorList>
    </citation>
    <scope>NUCLEOTIDE SEQUENCE</scope>
</reference>
<dbReference type="GO" id="GO:0043025">
    <property type="term" value="C:neuronal cell body"/>
    <property type="evidence" value="ECO:0007669"/>
    <property type="project" value="TreeGrafter"/>
</dbReference>
<dbReference type="InterPro" id="IPR007110">
    <property type="entry name" value="Ig-like_dom"/>
</dbReference>
<evidence type="ECO:0000256" key="2">
    <source>
        <dbReference type="ARBA" id="ARBA00023157"/>
    </source>
</evidence>
<evidence type="ECO:0000259" key="4">
    <source>
        <dbReference type="PROSITE" id="PS50835"/>
    </source>
</evidence>
<dbReference type="CDD" id="cd00096">
    <property type="entry name" value="Ig"/>
    <property type="match status" value="1"/>
</dbReference>
<keyword evidence="2" id="KW-1015">Disulfide bond</keyword>
<dbReference type="GO" id="GO:0008046">
    <property type="term" value="F:axon guidance receptor activity"/>
    <property type="evidence" value="ECO:0007669"/>
    <property type="project" value="TreeGrafter"/>
</dbReference>
<keyword evidence="3" id="KW-0472">Membrane</keyword>
<dbReference type="InterPro" id="IPR013783">
    <property type="entry name" value="Ig-like_fold"/>
</dbReference>
<feature type="transmembrane region" description="Helical" evidence="3">
    <location>
        <begin position="491"/>
        <end position="513"/>
    </location>
</feature>
<comment type="caution">
    <text evidence="5">The sequence shown here is derived from an EMBL/GenBank/DDBJ whole genome shotgun (WGS) entry which is preliminary data.</text>
</comment>
<dbReference type="GO" id="GO:0005886">
    <property type="term" value="C:plasma membrane"/>
    <property type="evidence" value="ECO:0007669"/>
    <property type="project" value="TreeGrafter"/>
</dbReference>
<dbReference type="InterPro" id="IPR036179">
    <property type="entry name" value="Ig-like_dom_sf"/>
</dbReference>
<keyword evidence="3" id="KW-0812">Transmembrane</keyword>
<dbReference type="PANTHER" id="PTHR45080:SF8">
    <property type="entry name" value="IG-LIKE DOMAIN-CONTAINING PROTEIN"/>
    <property type="match status" value="1"/>
</dbReference>